<dbReference type="Proteomes" id="UP000789595">
    <property type="component" value="Unassembled WGS sequence"/>
</dbReference>
<name>A0A8J2STJ3_9STRA</name>
<dbReference type="InterPro" id="IPR029068">
    <property type="entry name" value="Glyas_Bleomycin-R_OHBP_Dase"/>
</dbReference>
<dbReference type="SUPFAM" id="SSF54593">
    <property type="entry name" value="Glyoxalase/Bleomycin resistance protein/Dihydroxybiphenyl dioxygenase"/>
    <property type="match status" value="1"/>
</dbReference>
<dbReference type="OrthoDB" id="414569at2759"/>
<feature type="chain" id="PRO_5035231583" description="4-hydroxyphenylpyruvate dioxygenase" evidence="5">
    <location>
        <begin position="20"/>
        <end position="564"/>
    </location>
</feature>
<evidence type="ECO:0000313" key="6">
    <source>
        <dbReference type="EMBL" id="CAH0376008.1"/>
    </source>
</evidence>
<comment type="caution">
    <text evidence="6">The sequence shown here is derived from an EMBL/GenBank/DDBJ whole genome shotgun (WGS) entry which is preliminary data.</text>
</comment>
<organism evidence="6 7">
    <name type="scientific">Pelagomonas calceolata</name>
    <dbReference type="NCBI Taxonomy" id="35677"/>
    <lineage>
        <taxon>Eukaryota</taxon>
        <taxon>Sar</taxon>
        <taxon>Stramenopiles</taxon>
        <taxon>Ochrophyta</taxon>
        <taxon>Pelagophyceae</taxon>
        <taxon>Pelagomonadales</taxon>
        <taxon>Pelagomonadaceae</taxon>
        <taxon>Pelagomonas</taxon>
    </lineage>
</organism>
<evidence type="ECO:0000256" key="5">
    <source>
        <dbReference type="SAM" id="SignalP"/>
    </source>
</evidence>
<dbReference type="InterPro" id="IPR005956">
    <property type="entry name" value="4OHPhenylPyrv_dOase"/>
</dbReference>
<dbReference type="PANTHER" id="PTHR11959:SF1">
    <property type="entry name" value="4-HYDROXYPHENYLPYRUVATE DIOXYGENASE"/>
    <property type="match status" value="1"/>
</dbReference>
<dbReference type="GO" id="GO:0006559">
    <property type="term" value="P:L-phenylalanine catabolic process"/>
    <property type="evidence" value="ECO:0007669"/>
    <property type="project" value="UniProtKB-KW"/>
</dbReference>
<gene>
    <name evidence="6" type="ORF">PECAL_5P05610</name>
</gene>
<evidence type="ECO:0000256" key="4">
    <source>
        <dbReference type="ARBA" id="ARBA00023232"/>
    </source>
</evidence>
<keyword evidence="7" id="KW-1185">Reference proteome</keyword>
<dbReference type="PANTHER" id="PTHR11959">
    <property type="entry name" value="4-HYDROXYPHENYLPYRUVATE DIOXYGENASE"/>
    <property type="match status" value="1"/>
</dbReference>
<comment type="pathway">
    <text evidence="1">Amino-acid degradation; L-phenylalanine degradation; acetoacetate and fumarate from L-phenylalanine: step 3/6.</text>
</comment>
<evidence type="ECO:0000313" key="7">
    <source>
        <dbReference type="Proteomes" id="UP000789595"/>
    </source>
</evidence>
<reference evidence="6" key="1">
    <citation type="submission" date="2021-11" db="EMBL/GenBank/DDBJ databases">
        <authorList>
            <consortium name="Genoscope - CEA"/>
            <person name="William W."/>
        </authorList>
    </citation>
    <scope>NUCLEOTIDE SEQUENCE</scope>
</reference>
<dbReference type="EC" id="1.13.11.27" evidence="2"/>
<evidence type="ECO:0000256" key="1">
    <source>
        <dbReference type="ARBA" id="ARBA00005162"/>
    </source>
</evidence>
<accession>A0A8J2STJ3</accession>
<dbReference type="Gene3D" id="3.10.180.10">
    <property type="entry name" value="2,3-Dihydroxybiphenyl 1,2-Dioxygenase, domain 1"/>
    <property type="match status" value="1"/>
</dbReference>
<dbReference type="GO" id="GO:0003868">
    <property type="term" value="F:4-hydroxyphenylpyruvate dioxygenase activity"/>
    <property type="evidence" value="ECO:0007669"/>
    <property type="project" value="UniProtKB-EC"/>
</dbReference>
<keyword evidence="4" id="KW-0585">Phenylalanine catabolism</keyword>
<sequence length="564" mass="60492">MRGAVAVLLLCCTPAAALAPRPLDLRFDHVQIFADAVAPVETYAAVETRASQACATLQEEDERVFDSTNRDVVAQLLWALQWRVVAHCATSVVVAASQDDDASTFVITGPGGQGPAWACHERWAEAREANAGRASVGCLAFRCVGETTVDDVHASYLETHPALIKTKEEGMLEAYAYYDGDGPDFGTVLRFVEGDELPGLTWRDPDFSQSIKAKPDHWVSNVHNRQGFLKTLGDCLGYESQVEFASGVVAAGDAVIESTVAGPSDRSVFLPVNNALSDAGHVASFLDQLGNGVQHVATRVDDLLMVVRRANLIRRCCGEGLAFLAVPRSYYGDLASADVLAERARVDDASEAYERLLSNGLVDDAGVVALDCDAEKAAEALGGLPHVKALAEAVALSRYYNVHLMLGDRFDEKTYVGWVRERVLVDVQGDDVLLQIFTRPILQSNANEEAPFLEFIQRVCSARELPRPGCGGFGIRNFLVLFLSIELSSAAQRGDAAASSLLREQLAESNPILADIADAAAREADLRAAGRDASAAAAARLAGQERLQAVSARYAAAMKALKVS</sequence>
<proteinExistence type="predicted"/>
<dbReference type="AlphaFoldDB" id="A0A8J2STJ3"/>
<keyword evidence="5" id="KW-0732">Signal</keyword>
<feature type="signal peptide" evidence="5">
    <location>
        <begin position="1"/>
        <end position="19"/>
    </location>
</feature>
<keyword evidence="3" id="KW-0828">Tyrosine catabolism</keyword>
<protein>
    <recommendedName>
        <fullName evidence="2">4-hydroxyphenylpyruvate dioxygenase</fullName>
        <ecNumber evidence="2">1.13.11.27</ecNumber>
    </recommendedName>
</protein>
<evidence type="ECO:0000256" key="2">
    <source>
        <dbReference type="ARBA" id="ARBA00013222"/>
    </source>
</evidence>
<dbReference type="EMBL" id="CAKKNE010000005">
    <property type="protein sequence ID" value="CAH0376008.1"/>
    <property type="molecule type" value="Genomic_DNA"/>
</dbReference>
<dbReference type="GO" id="GO:0006572">
    <property type="term" value="P:L-tyrosine catabolic process"/>
    <property type="evidence" value="ECO:0007669"/>
    <property type="project" value="UniProtKB-KW"/>
</dbReference>
<evidence type="ECO:0000256" key="3">
    <source>
        <dbReference type="ARBA" id="ARBA00022878"/>
    </source>
</evidence>